<keyword evidence="1" id="KW-0472">Membrane</keyword>
<sequence>MSKKTMGRLSLLCFVIGVLLWSPNLIFGYGSGLWLLNYLLGPVGIILSIYGRNYLYTFLNLLTTFSFFIFMFLGYH</sequence>
<dbReference type="EMBL" id="CP027116">
    <property type="protein sequence ID" value="AVM26087.1"/>
    <property type="molecule type" value="Genomic_DNA"/>
</dbReference>
<name>A0AAD0HRL9_BACPU</name>
<keyword evidence="1" id="KW-1133">Transmembrane helix</keyword>
<proteinExistence type="predicted"/>
<organism evidence="2 3">
    <name type="scientific">Bacillus pumilus</name>
    <name type="common">Bacillus mesentericus</name>
    <dbReference type="NCBI Taxonomy" id="1408"/>
    <lineage>
        <taxon>Bacteria</taxon>
        <taxon>Bacillati</taxon>
        <taxon>Bacillota</taxon>
        <taxon>Bacilli</taxon>
        <taxon>Bacillales</taxon>
        <taxon>Bacillaceae</taxon>
        <taxon>Bacillus</taxon>
    </lineage>
</organism>
<evidence type="ECO:0000313" key="3">
    <source>
        <dbReference type="Proteomes" id="UP000264960"/>
    </source>
</evidence>
<evidence type="ECO:0000256" key="1">
    <source>
        <dbReference type="SAM" id="Phobius"/>
    </source>
</evidence>
<dbReference type="AlphaFoldDB" id="A0AAD0HRL9"/>
<keyword evidence="1" id="KW-0812">Transmembrane</keyword>
<feature type="transmembrane region" description="Helical" evidence="1">
    <location>
        <begin position="54"/>
        <end position="75"/>
    </location>
</feature>
<gene>
    <name evidence="2" type="ORF">C5695_01235</name>
</gene>
<evidence type="ECO:0000313" key="2">
    <source>
        <dbReference type="EMBL" id="AVM26087.1"/>
    </source>
</evidence>
<accession>A0AAD0HRL9</accession>
<protein>
    <submittedName>
        <fullName evidence="2">Uncharacterized protein</fullName>
    </submittedName>
</protein>
<reference evidence="2 3" key="1">
    <citation type="submission" date="2018-02" db="EMBL/GenBank/DDBJ databases">
        <title>The complete genome of two Bacillus pumilus strains from Cuatro Cienegas, Coahuila, Mexico.</title>
        <authorList>
            <person name="Zarza E."/>
            <person name="Alcaraz L.D."/>
            <person name="Aguilar-Salinas B."/>
            <person name="Islas A."/>
            <person name="Olmedo-Alvarez G."/>
        </authorList>
    </citation>
    <scope>NUCLEOTIDE SEQUENCE [LARGE SCALE GENOMIC DNA]</scope>
    <source>
        <strain evidence="2 3">145</strain>
    </source>
</reference>
<dbReference type="Proteomes" id="UP000264960">
    <property type="component" value="Chromosome"/>
</dbReference>